<proteinExistence type="predicted"/>
<reference evidence="1 2" key="1">
    <citation type="submission" date="2007-06" db="EMBL/GenBank/DDBJ databases">
        <title>The Genome Sequence of Coccidioides posadasii RMSCC_3488.</title>
        <authorList>
            <consortium name="Coccidioides Genome Resources Consortium"/>
            <consortium name="The Broad Institute Genome Sequencing Platform"/>
            <person name="Henn M.R."/>
            <person name="Sykes S."/>
            <person name="Young S."/>
            <person name="Jaffe D."/>
            <person name="Berlin A."/>
            <person name="Alvarez P."/>
            <person name="Butler J."/>
            <person name="Gnerre S."/>
            <person name="Grabherr M."/>
            <person name="Mauceli E."/>
            <person name="Brockman W."/>
            <person name="Kodira C."/>
            <person name="Alvarado L."/>
            <person name="Zeng Q."/>
            <person name="Crawford M."/>
            <person name="Antoine C."/>
            <person name="Devon K."/>
            <person name="Galgiani J."/>
            <person name="Orsborn K."/>
            <person name="Lewis M.L."/>
            <person name="Nusbaum C."/>
            <person name="Galagan J."/>
            <person name="Birren B."/>
        </authorList>
    </citation>
    <scope>NUCLEOTIDE SEQUENCE [LARGE SCALE GENOMIC DNA]</scope>
    <source>
        <strain evidence="1 2">RMSCC 3488</strain>
    </source>
</reference>
<evidence type="ECO:0000313" key="2">
    <source>
        <dbReference type="Proteomes" id="UP000054567"/>
    </source>
</evidence>
<sequence>MKTKSGASAGQDASETGFSCEENKRILLWEKIITTGPKISLKTGLCSNQTSAILFENPSPKWGRHASTSPDFTFFGQDIQGFGYELPTKASRQAFEGFGWTGNGERF</sequence>
<dbReference type="Proteomes" id="UP000054567">
    <property type="component" value="Unassembled WGS sequence"/>
</dbReference>
<evidence type="ECO:0000313" key="1">
    <source>
        <dbReference type="EMBL" id="KMM66203.1"/>
    </source>
</evidence>
<dbReference type="VEuPathDB" id="FungiDB:CPAG_02543"/>
<dbReference type="EMBL" id="DS268109">
    <property type="protein sequence ID" value="KMM66203.1"/>
    <property type="molecule type" value="Genomic_DNA"/>
</dbReference>
<accession>A0A0J6F7S7</accession>
<dbReference type="AlphaFoldDB" id="A0A0J6F7S7"/>
<name>A0A0J6F7S7_COCPO</name>
<organism evidence="1 2">
    <name type="scientific">Coccidioides posadasii RMSCC 3488</name>
    <dbReference type="NCBI Taxonomy" id="454284"/>
    <lineage>
        <taxon>Eukaryota</taxon>
        <taxon>Fungi</taxon>
        <taxon>Dikarya</taxon>
        <taxon>Ascomycota</taxon>
        <taxon>Pezizomycotina</taxon>
        <taxon>Eurotiomycetes</taxon>
        <taxon>Eurotiomycetidae</taxon>
        <taxon>Onygenales</taxon>
        <taxon>Onygenaceae</taxon>
        <taxon>Coccidioides</taxon>
    </lineage>
</organism>
<reference evidence="2" key="3">
    <citation type="journal article" date="2010" name="Genome Res.">
        <title>Population genomic sequencing of Coccidioides fungi reveals recent hybridization and transposon control.</title>
        <authorList>
            <person name="Neafsey D.E."/>
            <person name="Barker B.M."/>
            <person name="Sharpton T.J."/>
            <person name="Stajich J.E."/>
            <person name="Park D.J."/>
            <person name="Whiston E."/>
            <person name="Hung C.-Y."/>
            <person name="McMahan C."/>
            <person name="White J."/>
            <person name="Sykes S."/>
            <person name="Heiman D."/>
            <person name="Young S."/>
            <person name="Zeng Q."/>
            <person name="Abouelleil A."/>
            <person name="Aftuck L."/>
            <person name="Bessette D."/>
            <person name="Brown A."/>
            <person name="FitzGerald M."/>
            <person name="Lui A."/>
            <person name="Macdonald J.P."/>
            <person name="Priest M."/>
            <person name="Orbach M.J."/>
            <person name="Galgiani J.N."/>
            <person name="Kirkland T.N."/>
            <person name="Cole G.T."/>
            <person name="Birren B.W."/>
            <person name="Henn M.R."/>
            <person name="Taylor J.W."/>
            <person name="Rounsley S.D."/>
        </authorList>
    </citation>
    <scope>NUCLEOTIDE SEQUENCE [LARGE SCALE GENOMIC DNA]</scope>
    <source>
        <strain evidence="2">RMSCC 3488</strain>
    </source>
</reference>
<gene>
    <name evidence="1" type="ORF">CPAG_02543</name>
</gene>
<protein>
    <submittedName>
        <fullName evidence="1">Uncharacterized protein</fullName>
    </submittedName>
</protein>
<reference evidence="2" key="2">
    <citation type="journal article" date="2009" name="Genome Res.">
        <title>Comparative genomic analyses of the human fungal pathogens Coccidioides and their relatives.</title>
        <authorList>
            <person name="Sharpton T.J."/>
            <person name="Stajich J.E."/>
            <person name="Rounsley S.D."/>
            <person name="Gardner M.J."/>
            <person name="Wortman J.R."/>
            <person name="Jordar V.S."/>
            <person name="Maiti R."/>
            <person name="Kodira C.D."/>
            <person name="Neafsey D.E."/>
            <person name="Zeng Q."/>
            <person name="Hung C.-Y."/>
            <person name="McMahan C."/>
            <person name="Muszewska A."/>
            <person name="Grynberg M."/>
            <person name="Mandel M.A."/>
            <person name="Kellner E.M."/>
            <person name="Barker B.M."/>
            <person name="Galgiani J.N."/>
            <person name="Orbach M.J."/>
            <person name="Kirkland T.N."/>
            <person name="Cole G.T."/>
            <person name="Henn M.R."/>
            <person name="Birren B.W."/>
            <person name="Taylor J.W."/>
        </authorList>
    </citation>
    <scope>NUCLEOTIDE SEQUENCE [LARGE SCALE GENOMIC DNA]</scope>
    <source>
        <strain evidence="2">RMSCC 3488</strain>
    </source>
</reference>